<name>A0A7W8N3Z1_9BACT</name>
<dbReference type="Pfam" id="PF04264">
    <property type="entry name" value="YceI"/>
    <property type="match status" value="1"/>
</dbReference>
<evidence type="ECO:0000256" key="1">
    <source>
        <dbReference type="SAM" id="SignalP"/>
    </source>
</evidence>
<reference evidence="3 4" key="1">
    <citation type="submission" date="2020-08" db="EMBL/GenBank/DDBJ databases">
        <title>Genomic Encyclopedia of Type Strains, Phase IV (KMG-V): Genome sequencing to study the core and pangenomes of soil and plant-associated prokaryotes.</title>
        <authorList>
            <person name="Whitman W."/>
        </authorList>
    </citation>
    <scope>NUCLEOTIDE SEQUENCE [LARGE SCALE GENOMIC DNA]</scope>
    <source>
        <strain evidence="3 4">M8US30</strain>
    </source>
</reference>
<accession>A0A7W8N3Z1</accession>
<dbReference type="InterPro" id="IPR007372">
    <property type="entry name" value="Lipid/polyisoprenoid-bd_YceI"/>
</dbReference>
<dbReference type="SUPFAM" id="SSF101874">
    <property type="entry name" value="YceI-like"/>
    <property type="match status" value="1"/>
</dbReference>
<gene>
    <name evidence="3" type="ORF">HDF10_001932</name>
</gene>
<dbReference type="PANTHER" id="PTHR34406">
    <property type="entry name" value="PROTEIN YCEI"/>
    <property type="match status" value="1"/>
</dbReference>
<sequence length="184" mass="20042">MKVFVLSALLFSLPVTAAFAAQKDIDPTQSTLTIHVGKTGLFSAAGHEHIVTAPIQEGTIDDGSTPHVSFRVQSGRLTVLPEDHQAEVQHTMQERVLESARFPEIQFSSDRVQSSANRQWEVSGKLTLHGETKPVLVHVQLLEGKYEGTAIIKQTDFGIQPVSAGGGTVKVKDELKIDFSIKTK</sequence>
<dbReference type="AlphaFoldDB" id="A0A7W8N3Z1"/>
<keyword evidence="1" id="KW-0732">Signal</keyword>
<dbReference type="InterPro" id="IPR036761">
    <property type="entry name" value="TTHA0802/YceI-like_sf"/>
</dbReference>
<feature type="signal peptide" evidence="1">
    <location>
        <begin position="1"/>
        <end position="20"/>
    </location>
</feature>
<dbReference type="PANTHER" id="PTHR34406:SF1">
    <property type="entry name" value="PROTEIN YCEI"/>
    <property type="match status" value="1"/>
</dbReference>
<dbReference type="Proteomes" id="UP000569092">
    <property type="component" value="Unassembled WGS sequence"/>
</dbReference>
<dbReference type="EMBL" id="JACHDZ010000003">
    <property type="protein sequence ID" value="MBB5343953.1"/>
    <property type="molecule type" value="Genomic_DNA"/>
</dbReference>
<dbReference type="SMART" id="SM00867">
    <property type="entry name" value="YceI"/>
    <property type="match status" value="1"/>
</dbReference>
<comment type="caution">
    <text evidence="3">The sequence shown here is derived from an EMBL/GenBank/DDBJ whole genome shotgun (WGS) entry which is preliminary data.</text>
</comment>
<feature type="chain" id="PRO_5030709934" evidence="1">
    <location>
        <begin position="21"/>
        <end position="184"/>
    </location>
</feature>
<dbReference type="Gene3D" id="2.40.128.110">
    <property type="entry name" value="Lipid/polyisoprenoid-binding, YceI-like"/>
    <property type="match status" value="1"/>
</dbReference>
<evidence type="ECO:0000259" key="2">
    <source>
        <dbReference type="SMART" id="SM00867"/>
    </source>
</evidence>
<evidence type="ECO:0000313" key="3">
    <source>
        <dbReference type="EMBL" id="MBB5343953.1"/>
    </source>
</evidence>
<feature type="domain" description="Lipid/polyisoprenoid-binding YceI-like" evidence="2">
    <location>
        <begin position="22"/>
        <end position="184"/>
    </location>
</feature>
<organism evidence="3 4">
    <name type="scientific">Tunturiibacter lichenicola</name>
    <dbReference type="NCBI Taxonomy" id="2051959"/>
    <lineage>
        <taxon>Bacteria</taxon>
        <taxon>Pseudomonadati</taxon>
        <taxon>Acidobacteriota</taxon>
        <taxon>Terriglobia</taxon>
        <taxon>Terriglobales</taxon>
        <taxon>Acidobacteriaceae</taxon>
        <taxon>Tunturiibacter</taxon>
    </lineage>
</organism>
<evidence type="ECO:0000313" key="4">
    <source>
        <dbReference type="Proteomes" id="UP000569092"/>
    </source>
</evidence>
<proteinExistence type="predicted"/>
<protein>
    <submittedName>
        <fullName evidence="3">Polyisoprenoid-binding protein YceI</fullName>
    </submittedName>
</protein>